<feature type="binding site" evidence="9">
    <location>
        <position position="255"/>
    </location>
    <ligand>
        <name>substrate</name>
    </ligand>
</feature>
<dbReference type="FunFam" id="3.60.70.12:FF:000001">
    <property type="entry name" value="Arginine biosynthesis bifunctional protein ArgJ, chloroplastic"/>
    <property type="match status" value="1"/>
</dbReference>
<name>A0A421BVK9_9RHOB</name>
<evidence type="ECO:0000256" key="9">
    <source>
        <dbReference type="HAMAP-Rule" id="MF_01106"/>
    </source>
</evidence>
<dbReference type="InterPro" id="IPR002813">
    <property type="entry name" value="Arg_biosynth_ArgJ"/>
</dbReference>
<feature type="site" description="Involved in the stabilization of negative charge on the oxyanion by the formation of the oxyanion hole" evidence="9">
    <location>
        <position position="181"/>
    </location>
</feature>
<proteinExistence type="inferred from homology"/>
<accession>A0A421BVK9</accession>
<evidence type="ECO:0000256" key="8">
    <source>
        <dbReference type="ARBA" id="ARBA00049439"/>
    </source>
</evidence>
<dbReference type="GO" id="GO:0004358">
    <property type="term" value="F:L-glutamate N-acetyltransferase activity, acting on acetyl-L-ornithine as donor"/>
    <property type="evidence" value="ECO:0007669"/>
    <property type="project" value="UniProtKB-UniRule"/>
</dbReference>
<keyword evidence="9" id="KW-0963">Cytoplasm</keyword>
<evidence type="ECO:0000256" key="2">
    <source>
        <dbReference type="ARBA" id="ARBA00011475"/>
    </source>
</evidence>
<dbReference type="RefSeq" id="WP_121530639.1">
    <property type="nucleotide sequence ID" value="NZ_RCHI01000002.1"/>
</dbReference>
<feature type="binding site" evidence="9">
    <location>
        <position position="244"/>
    </location>
    <ligand>
        <name>substrate</name>
    </ligand>
</feature>
<dbReference type="InterPro" id="IPR042195">
    <property type="entry name" value="ArgJ_beta_C"/>
</dbReference>
<feature type="binding site" evidence="9">
    <location>
        <position position="465"/>
    </location>
    <ligand>
        <name>substrate</name>
    </ligand>
</feature>
<feature type="chain" id="PRO_5023530491" description="Arginine biosynthesis bifunctional protein ArgJ beta chain" evidence="9">
    <location>
        <begin position="255"/>
        <end position="470"/>
    </location>
</feature>
<feature type="site" description="Cleavage; by autolysis" evidence="9">
    <location>
        <begin position="254"/>
        <end position="255"/>
    </location>
</feature>
<feature type="binding site" evidence="9">
    <location>
        <position position="342"/>
    </location>
    <ligand>
        <name>substrate</name>
    </ligand>
</feature>
<organism evidence="11 12">
    <name type="scientific">Paenirhodobacter hankyongi</name>
    <dbReference type="NCBI Taxonomy" id="2294033"/>
    <lineage>
        <taxon>Bacteria</taxon>
        <taxon>Pseudomonadati</taxon>
        <taxon>Pseudomonadota</taxon>
        <taxon>Alphaproteobacteria</taxon>
        <taxon>Rhodobacterales</taxon>
        <taxon>Rhodobacter group</taxon>
        <taxon>Paenirhodobacter</taxon>
    </lineage>
</organism>
<dbReference type="EMBL" id="RCHI01000002">
    <property type="protein sequence ID" value="RLL72325.1"/>
    <property type="molecule type" value="Genomic_DNA"/>
</dbReference>
<feature type="coiled-coil region" evidence="10">
    <location>
        <begin position="4"/>
        <end position="31"/>
    </location>
</feature>
<feature type="active site" description="Nucleophile" evidence="9">
    <location>
        <position position="255"/>
    </location>
</feature>
<feature type="binding site" evidence="9">
    <location>
        <position position="470"/>
    </location>
    <ligand>
        <name>substrate</name>
    </ligand>
</feature>
<reference evidence="11 12" key="1">
    <citation type="submission" date="2018-10" db="EMBL/GenBank/DDBJ databases">
        <title>Rhodobacter sp . BO-81.</title>
        <authorList>
            <person name="Im W.T."/>
        </authorList>
    </citation>
    <scope>NUCLEOTIDE SEQUENCE [LARGE SCALE GENOMIC DNA]</scope>
    <source>
        <strain evidence="11 12">BO-81</strain>
    </source>
</reference>
<dbReference type="FunFam" id="3.10.20.340:FF:000001">
    <property type="entry name" value="Arginine biosynthesis bifunctional protein ArgJ, chloroplastic"/>
    <property type="match status" value="1"/>
</dbReference>
<evidence type="ECO:0000256" key="1">
    <source>
        <dbReference type="ARBA" id="ARBA00006774"/>
    </source>
</evidence>
<evidence type="ECO:0000256" key="5">
    <source>
        <dbReference type="ARBA" id="ARBA00022679"/>
    </source>
</evidence>
<keyword evidence="3 9" id="KW-0055">Arginine biosynthesis</keyword>
<dbReference type="Pfam" id="PF01960">
    <property type="entry name" value="ArgJ"/>
    <property type="match status" value="1"/>
</dbReference>
<keyword evidence="6 9" id="KW-0068">Autocatalytic cleavage</keyword>
<dbReference type="GO" id="GO:0006592">
    <property type="term" value="P:ornithine biosynthetic process"/>
    <property type="evidence" value="ECO:0007669"/>
    <property type="project" value="TreeGrafter"/>
</dbReference>
<keyword evidence="5 9" id="KW-0808">Transferase</keyword>
<comment type="subunit">
    <text evidence="2 9">Heterotetramer of two alpha and two beta chains.</text>
</comment>
<evidence type="ECO:0000256" key="10">
    <source>
        <dbReference type="SAM" id="Coils"/>
    </source>
</evidence>
<comment type="caution">
    <text evidence="11">The sequence shown here is derived from an EMBL/GenBank/DDBJ whole genome shotgun (WGS) entry which is preliminary data.</text>
</comment>
<comment type="catalytic activity">
    <reaction evidence="8 9">
        <text>N(2)-acetyl-L-ornithine + L-glutamate = N-acetyl-L-glutamate + L-ornithine</text>
        <dbReference type="Rhea" id="RHEA:15349"/>
        <dbReference type="ChEBI" id="CHEBI:29985"/>
        <dbReference type="ChEBI" id="CHEBI:44337"/>
        <dbReference type="ChEBI" id="CHEBI:46911"/>
        <dbReference type="ChEBI" id="CHEBI:57805"/>
        <dbReference type="EC" id="2.3.1.35"/>
    </reaction>
</comment>
<evidence type="ECO:0000313" key="11">
    <source>
        <dbReference type="EMBL" id="RLL72325.1"/>
    </source>
</evidence>
<feature type="chain" id="PRO_5023530492" description="Arginine biosynthesis bifunctional protein ArgJ alpha chain" evidence="9">
    <location>
        <begin position="1"/>
        <end position="254"/>
    </location>
</feature>
<feature type="binding site" evidence="9">
    <location>
        <position position="218"/>
    </location>
    <ligand>
        <name>substrate</name>
    </ligand>
</feature>
<dbReference type="NCBIfam" id="TIGR00120">
    <property type="entry name" value="ArgJ"/>
    <property type="match status" value="1"/>
</dbReference>
<dbReference type="HAMAP" id="MF_01106">
    <property type="entry name" value="ArgJ"/>
    <property type="match status" value="1"/>
</dbReference>
<dbReference type="NCBIfam" id="NF003802">
    <property type="entry name" value="PRK05388.1"/>
    <property type="match status" value="1"/>
</dbReference>
<dbReference type="EC" id="2.3.1.35" evidence="9"/>
<dbReference type="Gene3D" id="3.60.70.12">
    <property type="entry name" value="L-amino peptidase D-ALA esterase/amidase"/>
    <property type="match status" value="1"/>
</dbReference>
<dbReference type="CDD" id="cd02152">
    <property type="entry name" value="OAT"/>
    <property type="match status" value="1"/>
</dbReference>
<dbReference type="SUPFAM" id="SSF56266">
    <property type="entry name" value="DmpA/ArgJ-like"/>
    <property type="match status" value="1"/>
</dbReference>
<comment type="pathway">
    <text evidence="9">Amino-acid biosynthesis; L-arginine biosynthesis; N(2)-acetyl-L-ornithine from L-glutamate: step 1/4.</text>
</comment>
<dbReference type="GO" id="GO:0004042">
    <property type="term" value="F:L-glutamate N-acetyltransferase activity"/>
    <property type="evidence" value="ECO:0007669"/>
    <property type="project" value="UniProtKB-UniRule"/>
</dbReference>
<dbReference type="InterPro" id="IPR016117">
    <property type="entry name" value="ArgJ-like_dom_sf"/>
</dbReference>
<dbReference type="UniPathway" id="UPA00068">
    <property type="reaction ID" value="UER00106"/>
</dbReference>
<comment type="catalytic activity">
    <reaction evidence="9">
        <text>L-glutamate + acetyl-CoA = N-acetyl-L-glutamate + CoA + H(+)</text>
        <dbReference type="Rhea" id="RHEA:24292"/>
        <dbReference type="ChEBI" id="CHEBI:15378"/>
        <dbReference type="ChEBI" id="CHEBI:29985"/>
        <dbReference type="ChEBI" id="CHEBI:44337"/>
        <dbReference type="ChEBI" id="CHEBI:57287"/>
        <dbReference type="ChEBI" id="CHEBI:57288"/>
        <dbReference type="EC" id="2.3.1.1"/>
    </reaction>
</comment>
<keyword evidence="7 9" id="KW-0012">Acyltransferase</keyword>
<dbReference type="GO" id="GO:0005737">
    <property type="term" value="C:cytoplasm"/>
    <property type="evidence" value="ECO:0007669"/>
    <property type="project" value="UniProtKB-SubCell"/>
</dbReference>
<dbReference type="AlphaFoldDB" id="A0A421BVK9"/>
<feature type="site" description="Involved in the stabilization of negative charge on the oxyanion by the formation of the oxyanion hole" evidence="9">
    <location>
        <position position="182"/>
    </location>
</feature>
<keyword evidence="12" id="KW-1185">Reference proteome</keyword>
<keyword evidence="10" id="KW-0175">Coiled coil</keyword>
<evidence type="ECO:0000256" key="7">
    <source>
        <dbReference type="ARBA" id="ARBA00023315"/>
    </source>
</evidence>
<comment type="pathway">
    <text evidence="9">Amino-acid biosynthesis; L-arginine biosynthesis; L-ornithine and N-acetyl-L-glutamate from L-glutamate and N(2)-acetyl-L-ornithine (cyclic): step 1/1.</text>
</comment>
<evidence type="ECO:0000313" key="12">
    <source>
        <dbReference type="Proteomes" id="UP000279673"/>
    </source>
</evidence>
<keyword evidence="9" id="KW-0511">Multifunctional enzyme</keyword>
<evidence type="ECO:0000256" key="3">
    <source>
        <dbReference type="ARBA" id="ARBA00022571"/>
    </source>
</evidence>
<dbReference type="GO" id="GO:0006526">
    <property type="term" value="P:L-arginine biosynthetic process"/>
    <property type="evidence" value="ECO:0007669"/>
    <property type="project" value="UniProtKB-UniRule"/>
</dbReference>
<dbReference type="Gene3D" id="3.10.20.340">
    <property type="entry name" value="ArgJ beta chain, C-terminal domain"/>
    <property type="match status" value="1"/>
</dbReference>
<comment type="similarity">
    <text evidence="1 9">Belongs to the ArgJ family.</text>
</comment>
<comment type="subcellular location">
    <subcellularLocation>
        <location evidence="9">Cytoplasm</location>
    </subcellularLocation>
</comment>
<evidence type="ECO:0000256" key="6">
    <source>
        <dbReference type="ARBA" id="ARBA00022813"/>
    </source>
</evidence>
<gene>
    <name evidence="9 11" type="primary">argJ</name>
    <name evidence="11" type="ORF">DYS74_02630</name>
</gene>
<comment type="function">
    <text evidence="9">Catalyzes two activities which are involved in the cyclic version of arginine biosynthesis: the synthesis of N-acetylglutamate from glutamate and acetyl-CoA as the acetyl donor, and of ornithine by transacetylation between N(2)-acetylornithine and glutamate.</text>
</comment>
<dbReference type="Proteomes" id="UP000279673">
    <property type="component" value="Unassembled WGS sequence"/>
</dbReference>
<dbReference type="EC" id="2.3.1.1" evidence="9"/>
<evidence type="ECO:0000256" key="4">
    <source>
        <dbReference type="ARBA" id="ARBA00022605"/>
    </source>
</evidence>
<dbReference type="PANTHER" id="PTHR23100">
    <property type="entry name" value="ARGININE BIOSYNTHESIS BIFUNCTIONAL PROTEIN ARGJ"/>
    <property type="match status" value="1"/>
</dbReference>
<keyword evidence="4 9" id="KW-0028">Amino-acid biosynthesis</keyword>
<dbReference type="PANTHER" id="PTHR23100:SF0">
    <property type="entry name" value="ARGININE BIOSYNTHESIS BIFUNCTIONAL PROTEIN ARGJ, MITOCHONDRIAL"/>
    <property type="match status" value="1"/>
</dbReference>
<protein>
    <recommendedName>
        <fullName evidence="9">Arginine biosynthesis bifunctional protein ArgJ</fullName>
    </recommendedName>
    <domain>
        <recommendedName>
            <fullName evidence="9">Glutamate N-acetyltransferase</fullName>
            <ecNumber evidence="9">2.3.1.35</ecNumber>
        </recommendedName>
        <alternativeName>
            <fullName evidence="9">Ornithine acetyltransferase</fullName>
            <shortName evidence="9">OATase</shortName>
        </alternativeName>
        <alternativeName>
            <fullName evidence="9">Ornithine transacetylase</fullName>
        </alternativeName>
    </domain>
    <domain>
        <recommendedName>
            <fullName evidence="9">Amino-acid acetyltransferase</fullName>
            <ecNumber evidence="9">2.3.1.1</ecNumber>
        </recommendedName>
        <alternativeName>
            <fullName evidence="9">N-acetylglutamate synthase</fullName>
            <shortName evidence="9">AGSase</shortName>
        </alternativeName>
    </domain>
    <component>
        <recommendedName>
            <fullName evidence="9">Arginine biosynthesis bifunctional protein ArgJ alpha chain</fullName>
        </recommendedName>
    </component>
    <component>
        <recommendedName>
            <fullName evidence="9">Arginine biosynthesis bifunctional protein ArgJ beta chain</fullName>
        </recommendedName>
    </component>
</protein>
<sequence length="470" mass="48279">MAKKKDLEDKVEKLKSKVKKLKTELADVAGDAGAVAAAVLGEIREEIVEKAKAKVKTANPVSPLAPEAFPALPVIDGVDFAAAAAGVRYAGRTDVMLARIAPGSAIAGVFTTSSTRAACVLDCQAKLAGPVDETAGAAIIVNSGNANAFTGALGQASVDAVTGAVAEALGVPAARVFSSSTGVIGEPLPHDRIVAAIDTLKAGLNATGIEAAARAIMTTDTFPKGATAEIEGEGGTITIAGIAKGSGMIAPNMATMLVYIFTDAKISAANLQKILSRNVDDTFNAITVDSDTSTSDALILAATGRSAAAEIDDLRSKTAHAFEAALRGVMLDLAQQVVRDGEGATKFVEVRVTGAETPEDAHKVAMSIANSPLVKTALAGEDANWGRVVAAVGKSGAKADRDKLRIGFGDMVLAENGWRVPDYDEAAASAYMKNKELVIAVDLGLGSAAKTVWTCDLTHRYIDINADYRS</sequence>